<evidence type="ECO:0000313" key="2">
    <source>
        <dbReference type="EMBL" id="EEC04373.1"/>
    </source>
</evidence>
<dbReference type="EMBL" id="DS685053">
    <property type="protein sequence ID" value="EEC04373.1"/>
    <property type="molecule type" value="Genomic_DNA"/>
</dbReference>
<dbReference type="EnsemblMetazoa" id="ISCW017225-RA">
    <property type="protein sequence ID" value="ISCW017225-PA"/>
    <property type="gene ID" value="ISCW017225"/>
</dbReference>
<dbReference type="EMBL" id="ABJB010848190">
    <property type="status" value="NOT_ANNOTATED_CDS"/>
    <property type="molecule type" value="Genomic_DNA"/>
</dbReference>
<dbReference type="EMBL" id="ABJB010320039">
    <property type="status" value="NOT_ANNOTATED_CDS"/>
    <property type="molecule type" value="Genomic_DNA"/>
</dbReference>
<dbReference type="InParanoid" id="B7PCQ1"/>
<dbReference type="EMBL" id="ABJB010666399">
    <property type="status" value="NOT_ANNOTATED_CDS"/>
    <property type="molecule type" value="Genomic_DNA"/>
</dbReference>
<organism>
    <name type="scientific">Ixodes scapularis</name>
    <name type="common">Black-legged tick</name>
    <name type="synonym">Deer tick</name>
    <dbReference type="NCBI Taxonomy" id="6945"/>
    <lineage>
        <taxon>Eukaryota</taxon>
        <taxon>Metazoa</taxon>
        <taxon>Ecdysozoa</taxon>
        <taxon>Arthropoda</taxon>
        <taxon>Chelicerata</taxon>
        <taxon>Arachnida</taxon>
        <taxon>Acari</taxon>
        <taxon>Parasitiformes</taxon>
        <taxon>Ixodida</taxon>
        <taxon>Ixodoidea</taxon>
        <taxon>Ixodidae</taxon>
        <taxon>Ixodinae</taxon>
        <taxon>Ixodes</taxon>
    </lineage>
</organism>
<dbReference type="VEuPathDB" id="VectorBase:ISCI017225"/>
<gene>
    <name evidence="2" type="ORF">IscW_ISCW017225</name>
</gene>
<dbReference type="AlphaFoldDB" id="B7PCQ1"/>
<dbReference type="EMBL" id="ABJB010417870">
    <property type="status" value="NOT_ANNOTATED_CDS"/>
    <property type="molecule type" value="Genomic_DNA"/>
</dbReference>
<keyword evidence="4" id="KW-1185">Reference proteome</keyword>
<dbReference type="VEuPathDB" id="VectorBase:ISCW017225"/>
<dbReference type="SUPFAM" id="SSF88723">
    <property type="entry name" value="PIN domain-like"/>
    <property type="match status" value="1"/>
</dbReference>
<dbReference type="InterPro" id="IPR052626">
    <property type="entry name" value="SWT1_Regulator"/>
</dbReference>
<evidence type="ECO:0000313" key="3">
    <source>
        <dbReference type="EnsemblMetazoa" id="ISCW017225-PA"/>
    </source>
</evidence>
<reference evidence="2 4" key="1">
    <citation type="submission" date="2008-03" db="EMBL/GenBank/DDBJ databases">
        <title>Annotation of Ixodes scapularis.</title>
        <authorList>
            <consortium name="Ixodes scapularis Genome Project Consortium"/>
            <person name="Caler E."/>
            <person name="Hannick L.I."/>
            <person name="Bidwell S."/>
            <person name="Joardar V."/>
            <person name="Thiagarajan M."/>
            <person name="Amedeo P."/>
            <person name="Galinsky K.J."/>
            <person name="Schobel S."/>
            <person name="Inman J."/>
            <person name="Hostetler J."/>
            <person name="Miller J."/>
            <person name="Hammond M."/>
            <person name="Megy K."/>
            <person name="Lawson D."/>
            <person name="Kodira C."/>
            <person name="Sutton G."/>
            <person name="Meyer J."/>
            <person name="Hill C.A."/>
            <person name="Birren B."/>
            <person name="Nene V."/>
            <person name="Collins F."/>
            <person name="Alarcon-Chaidez F."/>
            <person name="Wikel S."/>
            <person name="Strausberg R."/>
        </authorList>
    </citation>
    <scope>NUCLEOTIDE SEQUENCE [LARGE SCALE GENOMIC DNA]</scope>
    <source>
        <strain evidence="4">Wikel</strain>
        <strain evidence="2">Wikel colony</strain>
    </source>
</reference>
<dbReference type="Pfam" id="PF13638">
    <property type="entry name" value="PIN_4"/>
    <property type="match status" value="1"/>
</dbReference>
<keyword evidence="5" id="KW-1267">Proteomics identification</keyword>
<evidence type="ECO:0000313" key="4">
    <source>
        <dbReference type="Proteomes" id="UP000001555"/>
    </source>
</evidence>
<dbReference type="HOGENOM" id="CLU_895112_0_0_1"/>
<dbReference type="Gene3D" id="3.40.50.1010">
    <property type="entry name" value="5'-nuclease"/>
    <property type="match status" value="1"/>
</dbReference>
<dbReference type="EMBL" id="ABJB010693939">
    <property type="status" value="NOT_ANNOTATED_CDS"/>
    <property type="molecule type" value="Genomic_DNA"/>
</dbReference>
<dbReference type="PANTHER" id="PTHR16161:SF0">
    <property type="entry name" value="TRANSCRIPTIONAL PROTEIN SWT1"/>
    <property type="match status" value="1"/>
</dbReference>
<protein>
    <recommendedName>
        <fullName evidence="1">PIN domain-containing protein</fullName>
    </recommendedName>
</protein>
<name>B7PCQ1_IXOSC</name>
<dbReference type="STRING" id="6945.B7PCQ1"/>
<dbReference type="EMBL" id="ABJB010660574">
    <property type="status" value="NOT_ANNOTATED_CDS"/>
    <property type="molecule type" value="Genomic_DNA"/>
</dbReference>
<dbReference type="PANTHER" id="PTHR16161">
    <property type="entry name" value="TRANSCRIPTIONAL PROTEIN SWT1"/>
    <property type="match status" value="1"/>
</dbReference>
<dbReference type="Proteomes" id="UP000001555">
    <property type="component" value="Unassembled WGS sequence"/>
</dbReference>
<dbReference type="SMART" id="SM00670">
    <property type="entry name" value="PINc"/>
    <property type="match status" value="1"/>
</dbReference>
<dbReference type="CDD" id="cd18727">
    <property type="entry name" value="PIN_Swt1-like"/>
    <property type="match status" value="1"/>
</dbReference>
<dbReference type="OrthoDB" id="548295at2759"/>
<accession>B7PCQ1</accession>
<evidence type="ECO:0000259" key="1">
    <source>
        <dbReference type="SMART" id="SM00670"/>
    </source>
</evidence>
<reference evidence="3" key="2">
    <citation type="submission" date="2020-05" db="UniProtKB">
        <authorList>
            <consortium name="EnsemblMetazoa"/>
        </authorList>
    </citation>
    <scope>IDENTIFICATION</scope>
    <source>
        <strain evidence="3">wikel</strain>
    </source>
</reference>
<dbReference type="VEuPathDB" id="VectorBase:ISCP_037235"/>
<dbReference type="PaxDb" id="6945-B7PCQ1"/>
<proteinExistence type="evidence at protein level"/>
<evidence type="ECO:0007829" key="5">
    <source>
        <dbReference type="PeptideAtlas" id="B7PCQ1"/>
    </source>
</evidence>
<dbReference type="InterPro" id="IPR029060">
    <property type="entry name" value="PIN-like_dom_sf"/>
</dbReference>
<sequence length="311" mass="34920">MEDGLYLVTDTNLFIHNLDLLRTIASTNVGSEELIVCIPWVVIQELDNIKNRKRDPVWRDAAAAISFIYQALASKNPRARTKDDVLPGDILNTNDDHLLHCCLSLKEQGSRVVLVSNDLNLRNKALINHIPSWSAQQVESNLRQRLGSGLGRCILPEGDSKQEVAQKLDTVSEAHQSREEACNEMCNILRGTLTLVLESELKSAFGDLWLRVVAVKPPWTEVTALECLLKHWIALTGLAFKRTLKPVVENLVSLLKSRHELLDQLDTALGLSIDLCSELQLHYFQLAEDVSRLRALRRGLRGQSGELSHQE</sequence>
<dbReference type="InterPro" id="IPR002716">
    <property type="entry name" value="PIN_dom"/>
</dbReference>
<feature type="domain" description="PIN" evidence="1">
    <location>
        <begin position="5"/>
        <end position="123"/>
    </location>
</feature>